<feature type="coiled-coil region" evidence="1">
    <location>
        <begin position="31"/>
        <end position="58"/>
    </location>
</feature>
<name>A0A2Z7AVX5_9LAMI</name>
<keyword evidence="1" id="KW-0175">Coiled coil</keyword>
<organism evidence="3 4">
    <name type="scientific">Dorcoceras hygrometricum</name>
    <dbReference type="NCBI Taxonomy" id="472368"/>
    <lineage>
        <taxon>Eukaryota</taxon>
        <taxon>Viridiplantae</taxon>
        <taxon>Streptophyta</taxon>
        <taxon>Embryophyta</taxon>
        <taxon>Tracheophyta</taxon>
        <taxon>Spermatophyta</taxon>
        <taxon>Magnoliopsida</taxon>
        <taxon>eudicotyledons</taxon>
        <taxon>Gunneridae</taxon>
        <taxon>Pentapetalae</taxon>
        <taxon>asterids</taxon>
        <taxon>lamiids</taxon>
        <taxon>Lamiales</taxon>
        <taxon>Gesneriaceae</taxon>
        <taxon>Didymocarpoideae</taxon>
        <taxon>Trichosporeae</taxon>
        <taxon>Loxocarpinae</taxon>
        <taxon>Dorcoceras</taxon>
    </lineage>
</organism>
<dbReference type="Proteomes" id="UP000250235">
    <property type="component" value="Unassembled WGS sequence"/>
</dbReference>
<reference evidence="3 4" key="1">
    <citation type="journal article" date="2015" name="Proc. Natl. Acad. Sci. U.S.A.">
        <title>The resurrection genome of Boea hygrometrica: A blueprint for survival of dehydration.</title>
        <authorList>
            <person name="Xiao L."/>
            <person name="Yang G."/>
            <person name="Zhang L."/>
            <person name="Yang X."/>
            <person name="Zhao S."/>
            <person name="Ji Z."/>
            <person name="Zhou Q."/>
            <person name="Hu M."/>
            <person name="Wang Y."/>
            <person name="Chen M."/>
            <person name="Xu Y."/>
            <person name="Jin H."/>
            <person name="Xiao X."/>
            <person name="Hu G."/>
            <person name="Bao F."/>
            <person name="Hu Y."/>
            <person name="Wan P."/>
            <person name="Li L."/>
            <person name="Deng X."/>
            <person name="Kuang T."/>
            <person name="Xiang C."/>
            <person name="Zhu J.K."/>
            <person name="Oliver M.J."/>
            <person name="He Y."/>
        </authorList>
    </citation>
    <scope>NUCLEOTIDE SEQUENCE [LARGE SCALE GENOMIC DNA]</scope>
    <source>
        <strain evidence="4">cv. XS01</strain>
    </source>
</reference>
<protein>
    <submittedName>
        <fullName evidence="3">Phragmoplast orienting kinesin 2</fullName>
    </submittedName>
</protein>
<feature type="region of interest" description="Disordered" evidence="2">
    <location>
        <begin position="84"/>
        <end position="110"/>
    </location>
</feature>
<sequence length="253" mass="28530">MVLEYKKLSQSFKEFKAEEESCATSVELAGSTAMQAALSKLENENDELKNRTEEILCENWRLADIISSWTKYSASLQKLQGATKQSGDKTGLGYYRNESSTSETSNNQRLGGTKFKTMNFVKSALNHLLVEIKQQRKFNSNANSAATQIQQLAIQRRKFSSWNLATQHSAVGHLATRIQQLSDADFIVSTKLHNSDFSTQIQILDAGNFTREIMRELSREQARFHAVTAKLSFWSHLRSLLLLSQLLTAPTTD</sequence>
<gene>
    <name evidence="3" type="ORF">F511_27428</name>
</gene>
<evidence type="ECO:0000256" key="1">
    <source>
        <dbReference type="SAM" id="Coils"/>
    </source>
</evidence>
<dbReference type="EMBL" id="KV011795">
    <property type="protein sequence ID" value="KZV25995.1"/>
    <property type="molecule type" value="Genomic_DNA"/>
</dbReference>
<keyword evidence="4" id="KW-1185">Reference proteome</keyword>
<evidence type="ECO:0000256" key="2">
    <source>
        <dbReference type="SAM" id="MobiDB-lite"/>
    </source>
</evidence>
<feature type="compositionally biased region" description="Low complexity" evidence="2">
    <location>
        <begin position="97"/>
        <end position="107"/>
    </location>
</feature>
<evidence type="ECO:0000313" key="3">
    <source>
        <dbReference type="EMBL" id="KZV25995.1"/>
    </source>
</evidence>
<dbReference type="AlphaFoldDB" id="A0A2Z7AVX5"/>
<evidence type="ECO:0000313" key="4">
    <source>
        <dbReference type="Proteomes" id="UP000250235"/>
    </source>
</evidence>
<proteinExistence type="predicted"/>
<accession>A0A2Z7AVX5</accession>